<evidence type="ECO:0000256" key="4">
    <source>
        <dbReference type="ARBA" id="ARBA00022624"/>
    </source>
</evidence>
<evidence type="ECO:0000313" key="12">
    <source>
        <dbReference type="Proteomes" id="UP001597326"/>
    </source>
</evidence>
<dbReference type="SUPFAM" id="SSF51569">
    <property type="entry name" value="Aldolase"/>
    <property type="match status" value="1"/>
</dbReference>
<dbReference type="InterPro" id="IPR005675">
    <property type="entry name" value="Citramal_synthase"/>
</dbReference>
<comment type="similarity">
    <text evidence="2 9">Belongs to the alpha-IPM synthase/homocitrate synthase family.</text>
</comment>
<dbReference type="PANTHER" id="PTHR43538:SF1">
    <property type="entry name" value="(R)-CITRAMALATE SYNTHASE"/>
    <property type="match status" value="1"/>
</dbReference>
<comment type="caution">
    <text evidence="11">The sequence shown here is derived from an EMBL/GenBank/DDBJ whole genome shotgun (WGS) entry which is preliminary data.</text>
</comment>
<dbReference type="InterPro" id="IPR002034">
    <property type="entry name" value="AIPM/Hcit_synth_CS"/>
</dbReference>
<dbReference type="SUPFAM" id="SSF110921">
    <property type="entry name" value="2-isopropylmalate synthase LeuA, allosteric (dimerisation) domain"/>
    <property type="match status" value="1"/>
</dbReference>
<keyword evidence="12" id="KW-1185">Reference proteome</keyword>
<comment type="pathway">
    <text evidence="1">Amino-acid biosynthesis; L-isoleucine biosynthesis; 2-oxobutanoate from pyruvate: step 1/3.</text>
</comment>
<keyword evidence="3" id="KW-0028">Amino-acid biosynthesis</keyword>
<evidence type="ECO:0000256" key="8">
    <source>
        <dbReference type="NCBIfam" id="TIGR00977"/>
    </source>
</evidence>
<keyword evidence="6" id="KW-0100">Branched-chain amino acid biosynthesis</keyword>
<dbReference type="NCBIfam" id="TIGR00977">
    <property type="entry name" value="citramal_synth"/>
    <property type="match status" value="1"/>
</dbReference>
<name>A0ABW4RSL3_9ACTN</name>
<dbReference type="EC" id="2.3.3.21" evidence="8"/>
<dbReference type="Gene3D" id="1.10.238.260">
    <property type="match status" value="1"/>
</dbReference>
<evidence type="ECO:0000256" key="3">
    <source>
        <dbReference type="ARBA" id="ARBA00022605"/>
    </source>
</evidence>
<evidence type="ECO:0000256" key="2">
    <source>
        <dbReference type="ARBA" id="ARBA00006154"/>
    </source>
</evidence>
<gene>
    <name evidence="11" type="primary">cimA</name>
    <name evidence="11" type="ORF">ACFSCS_02355</name>
</gene>
<accession>A0ABW4RSL3</accession>
<dbReference type="PROSITE" id="PS00816">
    <property type="entry name" value="AIPM_HOMOCIT_SYNTH_2"/>
    <property type="match status" value="1"/>
</dbReference>
<evidence type="ECO:0000256" key="6">
    <source>
        <dbReference type="ARBA" id="ARBA00023304"/>
    </source>
</evidence>
<evidence type="ECO:0000313" key="11">
    <source>
        <dbReference type="EMBL" id="MFD1889025.1"/>
    </source>
</evidence>
<dbReference type="CDD" id="cd07941">
    <property type="entry name" value="DRE_TIM_LeuA3"/>
    <property type="match status" value="1"/>
</dbReference>
<comment type="catalytic activity">
    <reaction evidence="7">
        <text>pyruvate + acetyl-CoA + H2O = (3R)-citramalate + CoA + H(+)</text>
        <dbReference type="Rhea" id="RHEA:19045"/>
        <dbReference type="ChEBI" id="CHEBI:15361"/>
        <dbReference type="ChEBI" id="CHEBI:15377"/>
        <dbReference type="ChEBI" id="CHEBI:15378"/>
        <dbReference type="ChEBI" id="CHEBI:30934"/>
        <dbReference type="ChEBI" id="CHEBI:57287"/>
        <dbReference type="ChEBI" id="CHEBI:57288"/>
        <dbReference type="EC" id="2.3.3.21"/>
    </reaction>
</comment>
<dbReference type="Pfam" id="PF22617">
    <property type="entry name" value="HCS_D2"/>
    <property type="match status" value="1"/>
</dbReference>
<dbReference type="Proteomes" id="UP001597326">
    <property type="component" value="Unassembled WGS sequence"/>
</dbReference>
<dbReference type="InterPro" id="IPR036230">
    <property type="entry name" value="LeuA_allosteric_dom_sf"/>
</dbReference>
<proteinExistence type="inferred from homology"/>
<sequence length="543" mass="58196">MTSREVLPLAPETFHLFDTTLRDGAQQEGLRLSVADKLRIAGLLDELGVSFIEGGWPGANPNDTAFFAAARDQLQLRSAHLVAFGSTRRAGGSAATDPLTQALLDAGTEYVCIVAKSHDRHVTDALRTTLEENLAMVQDTVSHLVSQGRHVFVDCEHFFDGYRSNPGYALDVVRTAAEAGAEVVVLCDTNGGMLPSQMGDVVSAAGAIGVDLGIHCHNDTGCAVANSLAAVEAGVMHVQGTINGYGERTGNADLTTVIGNLQLKFGWPLLSERQLASLTRTSHAVAEITNQAPHARQPYVGHSSFAHKAGLHASAIKVDPDLYQHIDPMVVGNDMRMLISDMSGRANIQIKGEQLGFDLSDRELAARVTEAVKQREAAGYSYEAADASFELLLRSQLGELEAPFEISSWRVLTEHRPGEAEGETYSEATVKLVAQDPETGPKRLAVVGEGNGPVDALDDALTQALAPVFSQVERFKLLDYRVRIMETGGTDAVTRTLIDMSDGSRTWTTVGVGGNVIESSWEALADAYLHGLVNGYGTHQPKQ</sequence>
<dbReference type="PROSITE" id="PS00815">
    <property type="entry name" value="AIPM_HOMOCIT_SYNTH_1"/>
    <property type="match status" value="1"/>
</dbReference>
<dbReference type="InterPro" id="IPR054691">
    <property type="entry name" value="LeuA/HCS_post-cat"/>
</dbReference>
<dbReference type="RefSeq" id="WP_343874896.1">
    <property type="nucleotide sequence ID" value="NZ_BAAAIX010000028.1"/>
</dbReference>
<keyword evidence="5 9" id="KW-0808">Transferase</keyword>
<feature type="domain" description="Pyruvate carboxyltransferase" evidence="10">
    <location>
        <begin position="14"/>
        <end position="279"/>
    </location>
</feature>
<evidence type="ECO:0000256" key="1">
    <source>
        <dbReference type="ARBA" id="ARBA00004743"/>
    </source>
</evidence>
<organism evidence="11 12">
    <name type="scientific">Luteococcus peritonei</name>
    <dbReference type="NCBI Taxonomy" id="88874"/>
    <lineage>
        <taxon>Bacteria</taxon>
        <taxon>Bacillati</taxon>
        <taxon>Actinomycetota</taxon>
        <taxon>Actinomycetes</taxon>
        <taxon>Propionibacteriales</taxon>
        <taxon>Propionibacteriaceae</taxon>
        <taxon>Luteococcus</taxon>
    </lineage>
</organism>
<protein>
    <recommendedName>
        <fullName evidence="8">Citramalate synthase</fullName>
        <ecNumber evidence="8">2.3.3.21</ecNumber>
    </recommendedName>
</protein>
<dbReference type="InterPro" id="IPR013785">
    <property type="entry name" value="Aldolase_TIM"/>
</dbReference>
<reference evidence="12" key="1">
    <citation type="journal article" date="2019" name="Int. J. Syst. Evol. Microbiol.">
        <title>The Global Catalogue of Microorganisms (GCM) 10K type strain sequencing project: providing services to taxonomists for standard genome sequencing and annotation.</title>
        <authorList>
            <consortium name="The Broad Institute Genomics Platform"/>
            <consortium name="The Broad Institute Genome Sequencing Center for Infectious Disease"/>
            <person name="Wu L."/>
            <person name="Ma J."/>
        </authorList>
    </citation>
    <scope>NUCLEOTIDE SEQUENCE [LARGE SCALE GENOMIC DNA]</scope>
    <source>
        <strain evidence="12">CAIM 431</strain>
    </source>
</reference>
<dbReference type="EMBL" id="JBHUFZ010000005">
    <property type="protein sequence ID" value="MFD1889025.1"/>
    <property type="molecule type" value="Genomic_DNA"/>
</dbReference>
<dbReference type="Pfam" id="PF00682">
    <property type="entry name" value="HMGL-like"/>
    <property type="match status" value="1"/>
</dbReference>
<dbReference type="PANTHER" id="PTHR43538">
    <property type="entry name" value="ALPHA-IPM SYNTHASE/HOMOCITRATE SYNTHASE"/>
    <property type="match status" value="1"/>
</dbReference>
<dbReference type="Gene3D" id="3.20.20.70">
    <property type="entry name" value="Aldolase class I"/>
    <property type="match status" value="1"/>
</dbReference>
<evidence type="ECO:0000259" key="10">
    <source>
        <dbReference type="PROSITE" id="PS50991"/>
    </source>
</evidence>
<evidence type="ECO:0000256" key="9">
    <source>
        <dbReference type="RuleBase" id="RU003523"/>
    </source>
</evidence>
<dbReference type="Pfam" id="PF08502">
    <property type="entry name" value="LeuA_dimer"/>
    <property type="match status" value="1"/>
</dbReference>
<evidence type="ECO:0000256" key="5">
    <source>
        <dbReference type="ARBA" id="ARBA00022679"/>
    </source>
</evidence>
<dbReference type="PROSITE" id="PS50991">
    <property type="entry name" value="PYR_CT"/>
    <property type="match status" value="1"/>
</dbReference>
<dbReference type="InterPro" id="IPR000891">
    <property type="entry name" value="PYR_CT"/>
</dbReference>
<keyword evidence="4" id="KW-0412">Isoleucine biosynthesis</keyword>
<dbReference type="Gene3D" id="3.30.160.270">
    <property type="match status" value="1"/>
</dbReference>
<dbReference type="InterPro" id="IPR013709">
    <property type="entry name" value="2-isopropylmalate_synth_dimer"/>
</dbReference>
<evidence type="ECO:0000256" key="7">
    <source>
        <dbReference type="ARBA" id="ARBA00048263"/>
    </source>
</evidence>
<dbReference type="SMART" id="SM00917">
    <property type="entry name" value="LeuA_dimer"/>
    <property type="match status" value="1"/>
</dbReference>